<feature type="region of interest" description="Disordered" evidence="1">
    <location>
        <begin position="240"/>
        <end position="259"/>
    </location>
</feature>
<reference evidence="2 3" key="1">
    <citation type="submission" date="2015-01" db="EMBL/GenBank/DDBJ databases">
        <title>The Genome Sequence of Cladophialophora immunda CBS83496.</title>
        <authorList>
            <consortium name="The Broad Institute Genomics Platform"/>
            <person name="Cuomo C."/>
            <person name="de Hoog S."/>
            <person name="Gorbushina A."/>
            <person name="Stielow B."/>
            <person name="Teixiera M."/>
            <person name="Abouelleil A."/>
            <person name="Chapman S.B."/>
            <person name="Priest M."/>
            <person name="Young S.K."/>
            <person name="Wortman J."/>
            <person name="Nusbaum C."/>
            <person name="Birren B."/>
        </authorList>
    </citation>
    <scope>NUCLEOTIDE SEQUENCE [LARGE SCALE GENOMIC DNA]</scope>
    <source>
        <strain evidence="2 3">CBS 83496</strain>
    </source>
</reference>
<dbReference type="OrthoDB" id="4144012at2759"/>
<dbReference type="GeneID" id="27346606"/>
<dbReference type="VEuPathDB" id="FungiDB:PV07_07412"/>
<keyword evidence="3" id="KW-1185">Reference proteome</keyword>
<evidence type="ECO:0000313" key="3">
    <source>
        <dbReference type="Proteomes" id="UP000054466"/>
    </source>
</evidence>
<sequence>MPTTQGFEFLVEGVDGVPFTTYGTRSLCGRIVSTKIQAKAGVRFHIRVKPQIPFPPPNDALSSGQSRYKPGASTRQVEGVGEGDAMGHGSSDATAEAEKEILYLAMVYMDGNEKAEASKLIVVDPESRKYKAEGYLLDGRYSLANDTAPQTGSSLGIMAVMSVSPWVFTERGIDVLMSRMDISTADPYIPSTAMEQEVVVLTQEMNNDNLHAGAESKVGEIEVKILRVLHDGDVRPDLYWKRSEEETPKEDDGRTHDVTIDQNQAQRVTMASVKYRRYQPDEEFLCKAKFQYMDIAKLVNLGLCNTTGEPVDHRQNAVDSRLATLLPSSREARAGQLKRARGFEGKAGKRRESELARSSSSEEEESASDKTSDSDVPRRKHRGAIRRR</sequence>
<evidence type="ECO:0000256" key="1">
    <source>
        <dbReference type="SAM" id="MobiDB-lite"/>
    </source>
</evidence>
<proteinExistence type="predicted"/>
<feature type="compositionally biased region" description="Basic residues" evidence="1">
    <location>
        <begin position="378"/>
        <end position="388"/>
    </location>
</feature>
<dbReference type="AlphaFoldDB" id="A0A0D2CVI3"/>
<dbReference type="Proteomes" id="UP000054466">
    <property type="component" value="Unassembled WGS sequence"/>
</dbReference>
<feature type="region of interest" description="Disordered" evidence="1">
    <location>
        <begin position="53"/>
        <end position="92"/>
    </location>
</feature>
<dbReference type="EMBL" id="KN847043">
    <property type="protein sequence ID" value="KIW27694.1"/>
    <property type="molecule type" value="Genomic_DNA"/>
</dbReference>
<dbReference type="STRING" id="569365.A0A0D2CVI3"/>
<protein>
    <submittedName>
        <fullName evidence="2">Uncharacterized protein</fullName>
    </submittedName>
</protein>
<gene>
    <name evidence="2" type="ORF">PV07_07412</name>
</gene>
<dbReference type="HOGENOM" id="CLU_035335_0_0_1"/>
<evidence type="ECO:0000313" key="2">
    <source>
        <dbReference type="EMBL" id="KIW27694.1"/>
    </source>
</evidence>
<feature type="region of interest" description="Disordered" evidence="1">
    <location>
        <begin position="333"/>
        <end position="388"/>
    </location>
</feature>
<feature type="compositionally biased region" description="Basic and acidic residues" evidence="1">
    <location>
        <begin position="341"/>
        <end position="355"/>
    </location>
</feature>
<organism evidence="2 3">
    <name type="scientific">Cladophialophora immunda</name>
    <dbReference type="NCBI Taxonomy" id="569365"/>
    <lineage>
        <taxon>Eukaryota</taxon>
        <taxon>Fungi</taxon>
        <taxon>Dikarya</taxon>
        <taxon>Ascomycota</taxon>
        <taxon>Pezizomycotina</taxon>
        <taxon>Eurotiomycetes</taxon>
        <taxon>Chaetothyriomycetidae</taxon>
        <taxon>Chaetothyriales</taxon>
        <taxon>Herpotrichiellaceae</taxon>
        <taxon>Cladophialophora</taxon>
    </lineage>
</organism>
<feature type="compositionally biased region" description="Basic and acidic residues" evidence="1">
    <location>
        <begin position="367"/>
        <end position="377"/>
    </location>
</feature>
<name>A0A0D2CVI3_9EURO</name>
<dbReference type="RefSeq" id="XP_016247910.1">
    <property type="nucleotide sequence ID" value="XM_016394491.1"/>
</dbReference>
<accession>A0A0D2CVI3</accession>